<dbReference type="InterPro" id="IPR006671">
    <property type="entry name" value="Cyclin_N"/>
</dbReference>
<dbReference type="EMBL" id="HF935274">
    <property type="protein sequence ID" value="CCX05843.1"/>
    <property type="molecule type" value="Genomic_DNA"/>
</dbReference>
<dbReference type="AlphaFoldDB" id="U4KW05"/>
<dbReference type="eggNOG" id="KOG0834">
    <property type="taxonomic scope" value="Eukaryota"/>
</dbReference>
<evidence type="ECO:0000259" key="4">
    <source>
        <dbReference type="SMART" id="SM00385"/>
    </source>
</evidence>
<dbReference type="OMA" id="NACAWIM"/>
<dbReference type="GO" id="GO:0016301">
    <property type="term" value="F:kinase activity"/>
    <property type="evidence" value="ECO:0007669"/>
    <property type="project" value="UniProtKB-KW"/>
</dbReference>
<evidence type="ECO:0000256" key="1">
    <source>
        <dbReference type="ARBA" id="ARBA00008638"/>
    </source>
</evidence>
<protein>
    <recommendedName>
        <fullName evidence="2">RNA polymerase II holoenzyme cyclin-like subunit</fullName>
    </recommendedName>
</protein>
<dbReference type="InterPro" id="IPR013763">
    <property type="entry name" value="Cyclin-like_dom"/>
</dbReference>
<keyword evidence="5" id="KW-0418">Kinase</keyword>
<accession>U4KW05</accession>
<dbReference type="SUPFAM" id="SSF47954">
    <property type="entry name" value="Cyclin-like"/>
    <property type="match status" value="2"/>
</dbReference>
<evidence type="ECO:0000313" key="5">
    <source>
        <dbReference type="EMBL" id="CCX05843.1"/>
    </source>
</evidence>
<evidence type="ECO:0000313" key="6">
    <source>
        <dbReference type="Proteomes" id="UP000018144"/>
    </source>
</evidence>
<reference evidence="5 6" key="1">
    <citation type="journal article" date="2013" name="PLoS Genet.">
        <title>The genome and development-dependent transcriptomes of Pyronema confluens: a window into fungal evolution.</title>
        <authorList>
            <person name="Traeger S."/>
            <person name="Altegoer F."/>
            <person name="Freitag M."/>
            <person name="Gabaldon T."/>
            <person name="Kempken F."/>
            <person name="Kumar A."/>
            <person name="Marcet-Houben M."/>
            <person name="Poggeler S."/>
            <person name="Stajich J.E."/>
            <person name="Nowrousian M."/>
        </authorList>
    </citation>
    <scope>NUCLEOTIDE SEQUENCE [LARGE SCALE GENOMIC DNA]</scope>
    <source>
        <strain evidence="6">CBS 100304</strain>
        <tissue evidence="5">Vegetative mycelium</tissue>
    </source>
</reference>
<dbReference type="CDD" id="cd20546">
    <property type="entry name" value="CYCLIN_SpCG1C_ScCTK2-like_rpt2"/>
    <property type="match status" value="1"/>
</dbReference>
<comment type="similarity">
    <text evidence="1">Belongs to the cyclin family. Cyclin C subfamily.</text>
</comment>
<dbReference type="InterPro" id="IPR043198">
    <property type="entry name" value="Cyclin/Ssn8"/>
</dbReference>
<proteinExistence type="inferred from homology"/>
<keyword evidence="3" id="KW-0195">Cyclin</keyword>
<dbReference type="Proteomes" id="UP000018144">
    <property type="component" value="Unassembled WGS sequence"/>
</dbReference>
<organism evidence="5 6">
    <name type="scientific">Pyronema omphalodes (strain CBS 100304)</name>
    <name type="common">Pyronema confluens</name>
    <dbReference type="NCBI Taxonomy" id="1076935"/>
    <lineage>
        <taxon>Eukaryota</taxon>
        <taxon>Fungi</taxon>
        <taxon>Dikarya</taxon>
        <taxon>Ascomycota</taxon>
        <taxon>Pezizomycotina</taxon>
        <taxon>Pezizomycetes</taxon>
        <taxon>Pezizales</taxon>
        <taxon>Pyronemataceae</taxon>
        <taxon>Pyronema</taxon>
    </lineage>
</organism>
<dbReference type="GO" id="GO:0016538">
    <property type="term" value="F:cyclin-dependent protein serine/threonine kinase regulator activity"/>
    <property type="evidence" value="ECO:0007669"/>
    <property type="project" value="InterPro"/>
</dbReference>
<name>U4KW05_PYROM</name>
<dbReference type="GO" id="GO:0006357">
    <property type="term" value="P:regulation of transcription by RNA polymerase II"/>
    <property type="evidence" value="ECO:0007669"/>
    <property type="project" value="InterPro"/>
</dbReference>
<dbReference type="Gene3D" id="1.10.472.10">
    <property type="entry name" value="Cyclin-like"/>
    <property type="match status" value="2"/>
</dbReference>
<dbReference type="OrthoDB" id="4951845at2759"/>
<evidence type="ECO:0000256" key="3">
    <source>
        <dbReference type="RuleBase" id="RU000383"/>
    </source>
</evidence>
<gene>
    <name evidence="5" type="ORF">PCON_05430</name>
</gene>
<keyword evidence="5" id="KW-0808">Transferase</keyword>
<dbReference type="STRING" id="1076935.U4KW05"/>
<dbReference type="SMART" id="SM00385">
    <property type="entry name" value="CYCLIN"/>
    <property type="match status" value="2"/>
</dbReference>
<keyword evidence="6" id="KW-1185">Reference proteome</keyword>
<feature type="domain" description="Cyclin-like" evidence="4">
    <location>
        <begin position="176"/>
        <end position="255"/>
    </location>
</feature>
<dbReference type="InterPro" id="IPR036915">
    <property type="entry name" value="Cyclin-like_sf"/>
</dbReference>
<feature type="domain" description="Cyclin-like" evidence="4">
    <location>
        <begin position="62"/>
        <end position="163"/>
    </location>
</feature>
<dbReference type="PANTHER" id="PTHR10026">
    <property type="entry name" value="CYCLIN"/>
    <property type="match status" value="1"/>
</dbReference>
<dbReference type="Pfam" id="PF00134">
    <property type="entry name" value="Cyclin_N"/>
    <property type="match status" value="1"/>
</dbReference>
<evidence type="ECO:0000256" key="2">
    <source>
        <dbReference type="ARBA" id="ARBA00014912"/>
    </source>
</evidence>
<sequence>MTPSSHTTTPFSPASNPATVEAYNFLNTYIQRSRPYLTAAQIESLKPSDEARTIQTRLQACQWIVQVAGVLQFPVRTIATAMILYHRLLLFNKTTYFQENAIEPSIASLFVACKIEDTLKKSREILCVSYNLRHPNSEPINPDSSLLEETSKRVIGMERTILETSSFDFRNRHAQPFLMKLCKRLKLGKETARLAWSVALDVYRTLVPLRATPHALALASIETATRLGGKRVKIEYSKLEATRDDVLSIVDDLLELYTNHSSSTTVGPKYEGNTYLNARIELNKERKRLQNGHGKQLPVEPPIAVKLQHLSERGSQGTIRFMIDPEREQKECSLLNGAEDGGMGTAKVFM</sequence>